<dbReference type="STRING" id="1293890.TALK_13205"/>
<dbReference type="AlphaFoldDB" id="A0A1Y2LCC3"/>
<proteinExistence type="predicted"/>
<keyword evidence="1" id="KW-0472">Membrane</keyword>
<gene>
    <name evidence="2" type="ORF">TALK_13205</name>
</gene>
<evidence type="ECO:0000313" key="2">
    <source>
        <dbReference type="EMBL" id="OSQ47547.1"/>
    </source>
</evidence>
<protein>
    <submittedName>
        <fullName evidence="2">Uncharacterized protein</fullName>
    </submittedName>
</protein>
<dbReference type="EMBL" id="JFKB01000008">
    <property type="protein sequence ID" value="OSQ47547.1"/>
    <property type="molecule type" value="Genomic_DNA"/>
</dbReference>
<name>A0A1Y2LCC3_9PROT</name>
<evidence type="ECO:0000313" key="3">
    <source>
        <dbReference type="Proteomes" id="UP000193396"/>
    </source>
</evidence>
<organism evidence="2 3">
    <name type="scientific">Thalassospira alkalitolerans</name>
    <dbReference type="NCBI Taxonomy" id="1293890"/>
    <lineage>
        <taxon>Bacteria</taxon>
        <taxon>Pseudomonadati</taxon>
        <taxon>Pseudomonadota</taxon>
        <taxon>Alphaproteobacteria</taxon>
        <taxon>Rhodospirillales</taxon>
        <taxon>Thalassospiraceae</taxon>
        <taxon>Thalassospira</taxon>
    </lineage>
</organism>
<evidence type="ECO:0000256" key="1">
    <source>
        <dbReference type="SAM" id="Phobius"/>
    </source>
</evidence>
<accession>A0A1Y2LCC3</accession>
<keyword evidence="1" id="KW-1133">Transmembrane helix</keyword>
<keyword evidence="1" id="KW-0812">Transmembrane</keyword>
<reference evidence="2 3" key="1">
    <citation type="submission" date="2014-03" db="EMBL/GenBank/DDBJ databases">
        <title>The draft genome sequence of Thalassospira alkalitolerans JCM 18968.</title>
        <authorList>
            <person name="Lai Q."/>
            <person name="Shao Z."/>
        </authorList>
    </citation>
    <scope>NUCLEOTIDE SEQUENCE [LARGE SCALE GENOMIC DNA]</scope>
    <source>
        <strain evidence="2 3">JCM 18968</strain>
    </source>
</reference>
<feature type="transmembrane region" description="Helical" evidence="1">
    <location>
        <begin position="12"/>
        <end position="32"/>
    </location>
</feature>
<keyword evidence="3" id="KW-1185">Reference proteome</keyword>
<sequence>MEIPVWTKPAIWGGIIGAIAITVVGFSADMIVTSSTATEMANSQSKEAMITALTPICVAQFKTLTPTNQTMQLAALKQESSYKRDDFVIAQGWATMPGNAEPSNEIGNACAAQLMKLTES</sequence>
<dbReference type="Proteomes" id="UP000193396">
    <property type="component" value="Unassembled WGS sequence"/>
</dbReference>
<comment type="caution">
    <text evidence="2">The sequence shown here is derived from an EMBL/GenBank/DDBJ whole genome shotgun (WGS) entry which is preliminary data.</text>
</comment>